<evidence type="ECO:0000313" key="6">
    <source>
        <dbReference type="EMBL" id="MBS0126424.1"/>
    </source>
</evidence>
<dbReference type="InterPro" id="IPR011057">
    <property type="entry name" value="Mss4-like_sf"/>
</dbReference>
<comment type="similarity">
    <text evidence="1">Belongs to the Gfa family.</text>
</comment>
<protein>
    <submittedName>
        <fullName evidence="6">GFA family protein</fullName>
    </submittedName>
</protein>
<keyword evidence="2" id="KW-0479">Metal-binding</keyword>
<keyword evidence="7" id="KW-1185">Reference proteome</keyword>
<dbReference type="PANTHER" id="PTHR33337:SF40">
    <property type="entry name" value="CENP-V_GFA DOMAIN-CONTAINING PROTEIN-RELATED"/>
    <property type="match status" value="1"/>
</dbReference>
<evidence type="ECO:0000256" key="3">
    <source>
        <dbReference type="ARBA" id="ARBA00022833"/>
    </source>
</evidence>
<dbReference type="GO" id="GO:0016846">
    <property type="term" value="F:carbon-sulfur lyase activity"/>
    <property type="evidence" value="ECO:0007669"/>
    <property type="project" value="InterPro"/>
</dbReference>
<keyword evidence="3" id="KW-0862">Zinc</keyword>
<dbReference type="PANTHER" id="PTHR33337">
    <property type="entry name" value="GFA DOMAIN-CONTAINING PROTEIN"/>
    <property type="match status" value="1"/>
</dbReference>
<name>A0A8J8BA10_9RHOB</name>
<keyword evidence="4" id="KW-0456">Lyase</keyword>
<feature type="domain" description="CENP-V/GFA" evidence="5">
    <location>
        <begin position="1"/>
        <end position="98"/>
    </location>
</feature>
<evidence type="ECO:0000313" key="7">
    <source>
        <dbReference type="Proteomes" id="UP000681356"/>
    </source>
</evidence>
<dbReference type="InterPro" id="IPR006913">
    <property type="entry name" value="CENP-V/GFA"/>
</dbReference>
<dbReference type="GO" id="GO:0046872">
    <property type="term" value="F:metal ion binding"/>
    <property type="evidence" value="ECO:0007669"/>
    <property type="project" value="UniProtKB-KW"/>
</dbReference>
<comment type="caution">
    <text evidence="6">The sequence shown here is derived from an EMBL/GenBank/DDBJ whole genome shotgun (WGS) entry which is preliminary data.</text>
</comment>
<reference evidence="6" key="1">
    <citation type="submission" date="2021-04" db="EMBL/GenBank/DDBJ databases">
        <authorList>
            <person name="Yoon J."/>
        </authorList>
    </citation>
    <scope>NUCLEOTIDE SEQUENCE</scope>
    <source>
        <strain evidence="6">KMU-90</strain>
    </source>
</reference>
<evidence type="ECO:0000256" key="2">
    <source>
        <dbReference type="ARBA" id="ARBA00022723"/>
    </source>
</evidence>
<sequence length="142" mass="15447">MCGAVRFAARDVPGKCGVCHCEMCRRWTGSALIGVTVPTGSVTFSGDGLRVIQSSGWAERGFCGECGSGIYFRVTREGEWFGNTELPIGIFDDANGFEITNEIYIDHKPDSFSYEGMQGRRLLTRAECVEKFSALEGGGPED</sequence>
<dbReference type="SUPFAM" id="SSF51316">
    <property type="entry name" value="Mss4-like"/>
    <property type="match status" value="1"/>
</dbReference>
<dbReference type="EMBL" id="JAGTUU010000009">
    <property type="protein sequence ID" value="MBS0126424.1"/>
    <property type="molecule type" value="Genomic_DNA"/>
</dbReference>
<dbReference type="PROSITE" id="PS51891">
    <property type="entry name" value="CENP_V_GFA"/>
    <property type="match status" value="1"/>
</dbReference>
<dbReference type="Pfam" id="PF04828">
    <property type="entry name" value="GFA"/>
    <property type="match status" value="1"/>
</dbReference>
<evidence type="ECO:0000256" key="4">
    <source>
        <dbReference type="ARBA" id="ARBA00023239"/>
    </source>
</evidence>
<dbReference type="Gene3D" id="3.90.1590.10">
    <property type="entry name" value="glutathione-dependent formaldehyde- activating enzyme (gfa)"/>
    <property type="match status" value="1"/>
</dbReference>
<proteinExistence type="inferred from homology"/>
<dbReference type="AlphaFoldDB" id="A0A8J8BA10"/>
<accession>A0A8J8BA10</accession>
<organism evidence="6 7">
    <name type="scientific">Thetidibacter halocola</name>
    <dbReference type="NCBI Taxonomy" id="2827239"/>
    <lineage>
        <taxon>Bacteria</taxon>
        <taxon>Pseudomonadati</taxon>
        <taxon>Pseudomonadota</taxon>
        <taxon>Alphaproteobacteria</taxon>
        <taxon>Rhodobacterales</taxon>
        <taxon>Roseobacteraceae</taxon>
        <taxon>Thetidibacter</taxon>
    </lineage>
</organism>
<dbReference type="Proteomes" id="UP000681356">
    <property type="component" value="Unassembled WGS sequence"/>
</dbReference>
<evidence type="ECO:0000256" key="1">
    <source>
        <dbReference type="ARBA" id="ARBA00005495"/>
    </source>
</evidence>
<evidence type="ECO:0000259" key="5">
    <source>
        <dbReference type="PROSITE" id="PS51891"/>
    </source>
</evidence>
<gene>
    <name evidence="6" type="ORF">KB874_20265</name>
</gene>